<proteinExistence type="predicted"/>
<evidence type="ECO:0000313" key="3">
    <source>
        <dbReference type="Proteomes" id="UP000184356"/>
    </source>
</evidence>
<protein>
    <submittedName>
        <fullName evidence="2">Uncharacterized protein</fullName>
    </submittedName>
</protein>
<dbReference type="InterPro" id="IPR021109">
    <property type="entry name" value="Peptidase_aspartic_dom_sf"/>
</dbReference>
<dbReference type="Gene3D" id="2.40.70.10">
    <property type="entry name" value="Acid Proteases"/>
    <property type="match status" value="1"/>
</dbReference>
<keyword evidence="3" id="KW-1185">Reference proteome</keyword>
<feature type="region of interest" description="Disordered" evidence="1">
    <location>
        <begin position="1"/>
        <end position="40"/>
    </location>
</feature>
<dbReference type="GeneID" id="63767601"/>
<evidence type="ECO:0000313" key="2">
    <source>
        <dbReference type="EMBL" id="OJJ61774.1"/>
    </source>
</evidence>
<feature type="compositionally biased region" description="Basic and acidic residues" evidence="1">
    <location>
        <begin position="25"/>
        <end position="35"/>
    </location>
</feature>
<name>A0A1L9TQR7_9EURO</name>
<reference evidence="3" key="1">
    <citation type="journal article" date="2017" name="Genome Biol.">
        <title>Comparative genomics reveals high biological diversity and specific adaptations in the industrially and medically important fungal genus Aspergillus.</title>
        <authorList>
            <person name="de Vries R.P."/>
            <person name="Riley R."/>
            <person name="Wiebenga A."/>
            <person name="Aguilar-Osorio G."/>
            <person name="Amillis S."/>
            <person name="Uchima C.A."/>
            <person name="Anderluh G."/>
            <person name="Asadollahi M."/>
            <person name="Askin M."/>
            <person name="Barry K."/>
            <person name="Battaglia E."/>
            <person name="Bayram O."/>
            <person name="Benocci T."/>
            <person name="Braus-Stromeyer S.A."/>
            <person name="Caldana C."/>
            <person name="Canovas D."/>
            <person name="Cerqueira G.C."/>
            <person name="Chen F."/>
            <person name="Chen W."/>
            <person name="Choi C."/>
            <person name="Clum A."/>
            <person name="Dos Santos R.A."/>
            <person name="Damasio A.R."/>
            <person name="Diallinas G."/>
            <person name="Emri T."/>
            <person name="Fekete E."/>
            <person name="Flipphi M."/>
            <person name="Freyberg S."/>
            <person name="Gallo A."/>
            <person name="Gournas C."/>
            <person name="Habgood R."/>
            <person name="Hainaut M."/>
            <person name="Harispe M.L."/>
            <person name="Henrissat B."/>
            <person name="Hilden K.S."/>
            <person name="Hope R."/>
            <person name="Hossain A."/>
            <person name="Karabika E."/>
            <person name="Karaffa L."/>
            <person name="Karanyi Z."/>
            <person name="Krasevec N."/>
            <person name="Kuo A."/>
            <person name="Kusch H."/>
            <person name="LaButti K."/>
            <person name="Lagendijk E.L."/>
            <person name="Lapidus A."/>
            <person name="Levasseur A."/>
            <person name="Lindquist E."/>
            <person name="Lipzen A."/>
            <person name="Logrieco A.F."/>
            <person name="MacCabe A."/>
            <person name="Maekelae M.R."/>
            <person name="Malavazi I."/>
            <person name="Melin P."/>
            <person name="Meyer V."/>
            <person name="Mielnichuk N."/>
            <person name="Miskei M."/>
            <person name="Molnar A.P."/>
            <person name="Mule G."/>
            <person name="Ngan C.Y."/>
            <person name="Orejas M."/>
            <person name="Orosz E."/>
            <person name="Ouedraogo J.P."/>
            <person name="Overkamp K.M."/>
            <person name="Park H.-S."/>
            <person name="Perrone G."/>
            <person name="Piumi F."/>
            <person name="Punt P.J."/>
            <person name="Ram A.F."/>
            <person name="Ramon A."/>
            <person name="Rauscher S."/>
            <person name="Record E."/>
            <person name="Riano-Pachon D.M."/>
            <person name="Robert V."/>
            <person name="Roehrig J."/>
            <person name="Ruller R."/>
            <person name="Salamov A."/>
            <person name="Salih N.S."/>
            <person name="Samson R.A."/>
            <person name="Sandor E."/>
            <person name="Sanguinetti M."/>
            <person name="Schuetze T."/>
            <person name="Sepcic K."/>
            <person name="Shelest E."/>
            <person name="Sherlock G."/>
            <person name="Sophianopoulou V."/>
            <person name="Squina F.M."/>
            <person name="Sun H."/>
            <person name="Susca A."/>
            <person name="Todd R.B."/>
            <person name="Tsang A."/>
            <person name="Unkles S.E."/>
            <person name="van de Wiele N."/>
            <person name="van Rossen-Uffink D."/>
            <person name="Oliveira J.V."/>
            <person name="Vesth T.C."/>
            <person name="Visser J."/>
            <person name="Yu J.-H."/>
            <person name="Zhou M."/>
            <person name="Andersen M.R."/>
            <person name="Archer D.B."/>
            <person name="Baker S.E."/>
            <person name="Benoit I."/>
            <person name="Brakhage A.A."/>
            <person name="Braus G.H."/>
            <person name="Fischer R."/>
            <person name="Frisvad J.C."/>
            <person name="Goldman G.H."/>
            <person name="Houbraken J."/>
            <person name="Oakley B."/>
            <person name="Pocsi I."/>
            <person name="Scazzocchio C."/>
            <person name="Seiboth B."/>
            <person name="vanKuyk P.A."/>
            <person name="Wortman J."/>
            <person name="Dyer P.S."/>
            <person name="Grigoriev I.V."/>
        </authorList>
    </citation>
    <scope>NUCLEOTIDE SEQUENCE [LARGE SCALE GENOMIC DNA]</scope>
    <source>
        <strain evidence="3">CBS 593.65</strain>
    </source>
</reference>
<gene>
    <name evidence="2" type="ORF">ASPSYDRAFT_85475</name>
</gene>
<evidence type="ECO:0000256" key="1">
    <source>
        <dbReference type="SAM" id="MobiDB-lite"/>
    </source>
</evidence>
<dbReference type="CDD" id="cd00303">
    <property type="entry name" value="retropepsin_like"/>
    <property type="match status" value="1"/>
</dbReference>
<feature type="compositionally biased region" description="Basic residues" evidence="1">
    <location>
        <begin position="1"/>
        <end position="14"/>
    </location>
</feature>
<dbReference type="AlphaFoldDB" id="A0A1L9TQR7"/>
<dbReference type="RefSeq" id="XP_040705580.1">
    <property type="nucleotide sequence ID" value="XM_040851528.1"/>
</dbReference>
<dbReference type="VEuPathDB" id="FungiDB:ASPSYDRAFT_85475"/>
<dbReference type="OrthoDB" id="4493271at2759"/>
<accession>A0A1L9TQR7</accession>
<dbReference type="Proteomes" id="UP000184356">
    <property type="component" value="Unassembled WGS sequence"/>
</dbReference>
<sequence>MNLRRLWVRNRKSKPGLDPESDTDSAERSAPKQPDDGGDSTARVWAVLSRIAKLVLVLVPRGSQRKQKGKGKGKGKGNDITLGFDVVMRLDGDEPAQQRLATVTFDTQCDRMDLMSYSVWKRLNEGRGTLDRVDDMALRTLGPGKVEILGIARGVEWRLKWGSKTYRSDFYVTDMDRFDVLVGSETILRYDLLRPGSDLERHYIESQRWNTERQLMK</sequence>
<dbReference type="EMBL" id="KV878583">
    <property type="protein sequence ID" value="OJJ61774.1"/>
    <property type="molecule type" value="Genomic_DNA"/>
</dbReference>
<organism evidence="2 3">
    <name type="scientific">Aspergillus sydowii CBS 593.65</name>
    <dbReference type="NCBI Taxonomy" id="1036612"/>
    <lineage>
        <taxon>Eukaryota</taxon>
        <taxon>Fungi</taxon>
        <taxon>Dikarya</taxon>
        <taxon>Ascomycota</taxon>
        <taxon>Pezizomycotina</taxon>
        <taxon>Eurotiomycetes</taxon>
        <taxon>Eurotiomycetidae</taxon>
        <taxon>Eurotiales</taxon>
        <taxon>Aspergillaceae</taxon>
        <taxon>Aspergillus</taxon>
        <taxon>Aspergillus subgen. Nidulantes</taxon>
    </lineage>
</organism>